<evidence type="ECO:0000256" key="1">
    <source>
        <dbReference type="SAM" id="Phobius"/>
    </source>
</evidence>
<comment type="caution">
    <text evidence="2">The sequence shown here is derived from an EMBL/GenBank/DDBJ whole genome shotgun (WGS) entry which is preliminary data.</text>
</comment>
<evidence type="ECO:0000313" key="2">
    <source>
        <dbReference type="EMBL" id="KAK8375890.1"/>
    </source>
</evidence>
<dbReference type="AlphaFoldDB" id="A0AAW0SKG7"/>
<feature type="transmembrane region" description="Helical" evidence="1">
    <location>
        <begin position="83"/>
        <end position="105"/>
    </location>
</feature>
<feature type="transmembrane region" description="Helical" evidence="1">
    <location>
        <begin position="24"/>
        <end position="46"/>
    </location>
</feature>
<keyword evidence="1" id="KW-0472">Membrane</keyword>
<reference evidence="2 3" key="1">
    <citation type="submission" date="2023-03" db="EMBL/GenBank/DDBJ databases">
        <title>High-quality genome of Scylla paramamosain provides insights in environmental adaptation.</title>
        <authorList>
            <person name="Zhang L."/>
        </authorList>
    </citation>
    <scope>NUCLEOTIDE SEQUENCE [LARGE SCALE GENOMIC DNA]</scope>
    <source>
        <strain evidence="2">LZ_2023a</strain>
        <tissue evidence="2">Muscle</tissue>
    </source>
</reference>
<keyword evidence="1" id="KW-1133">Transmembrane helix</keyword>
<feature type="transmembrane region" description="Helical" evidence="1">
    <location>
        <begin position="111"/>
        <end position="129"/>
    </location>
</feature>
<protein>
    <submittedName>
        <fullName evidence="2">Uncharacterized protein</fullName>
    </submittedName>
</protein>
<accession>A0AAW0SKG7</accession>
<name>A0AAW0SKG7_SCYPA</name>
<evidence type="ECO:0000313" key="3">
    <source>
        <dbReference type="Proteomes" id="UP001487740"/>
    </source>
</evidence>
<organism evidence="2 3">
    <name type="scientific">Scylla paramamosain</name>
    <name type="common">Mud crab</name>
    <dbReference type="NCBI Taxonomy" id="85552"/>
    <lineage>
        <taxon>Eukaryota</taxon>
        <taxon>Metazoa</taxon>
        <taxon>Ecdysozoa</taxon>
        <taxon>Arthropoda</taxon>
        <taxon>Crustacea</taxon>
        <taxon>Multicrustacea</taxon>
        <taxon>Malacostraca</taxon>
        <taxon>Eumalacostraca</taxon>
        <taxon>Eucarida</taxon>
        <taxon>Decapoda</taxon>
        <taxon>Pleocyemata</taxon>
        <taxon>Brachyura</taxon>
        <taxon>Eubrachyura</taxon>
        <taxon>Portunoidea</taxon>
        <taxon>Portunidae</taxon>
        <taxon>Portuninae</taxon>
        <taxon>Scylla</taxon>
    </lineage>
</organism>
<proteinExistence type="predicted"/>
<dbReference type="Proteomes" id="UP001487740">
    <property type="component" value="Unassembled WGS sequence"/>
</dbReference>
<keyword evidence="1" id="KW-0812">Transmembrane</keyword>
<dbReference type="PANTHER" id="PTHR36694:SF11">
    <property type="entry name" value="LP21121P-RELATED"/>
    <property type="match status" value="1"/>
</dbReference>
<dbReference type="PANTHER" id="PTHR36694">
    <property type="entry name" value="PASIFLORA 1, ISOFORM A-RELATED"/>
    <property type="match status" value="1"/>
</dbReference>
<gene>
    <name evidence="2" type="ORF">O3P69_008560</name>
</gene>
<sequence length="162" mass="17112">MADSNCGYSLTNCCFCLSLRAGSIIIACLSLIFSVLGAAFSIYVGVTAGVEGWVDLAIDLIHFVLACILIHGIRTEQERLLRVWVVGTGLLVALGIILGIVIIIFTNSLAAAVVLLVVSAIQIYFLLVVRSYARSSNNTEAVAVGVVTGIHEGGDSGRENAW</sequence>
<feature type="transmembrane region" description="Helical" evidence="1">
    <location>
        <begin position="52"/>
        <end position="71"/>
    </location>
</feature>
<dbReference type="EMBL" id="JARAKH010000049">
    <property type="protein sequence ID" value="KAK8375890.1"/>
    <property type="molecule type" value="Genomic_DNA"/>
</dbReference>
<keyword evidence="3" id="KW-1185">Reference proteome</keyword>